<dbReference type="InterPro" id="IPR010982">
    <property type="entry name" value="Lambda_DNA-bd_dom_sf"/>
</dbReference>
<accession>R2RXW1</accession>
<sequence>MSDSNKEMTSLARCLSRNLFLCMGYSKPIKISELSKMSGVSVAVISRIKNDREGKERVHLETVVKLASALEVETVDLLSKDSIFKKLEGTA</sequence>
<evidence type="ECO:0000313" key="3">
    <source>
        <dbReference type="EMBL" id="EOT69263.1"/>
    </source>
</evidence>
<organism evidence="2 4">
    <name type="scientific">Enterococcus malodoratus ATCC 43197</name>
    <dbReference type="NCBI Taxonomy" id="1158601"/>
    <lineage>
        <taxon>Bacteria</taxon>
        <taxon>Bacillati</taxon>
        <taxon>Bacillota</taxon>
        <taxon>Bacilli</taxon>
        <taxon>Lactobacillales</taxon>
        <taxon>Enterococcaceae</taxon>
        <taxon>Enterococcus</taxon>
    </lineage>
</organism>
<reference evidence="2 4" key="1">
    <citation type="submission" date="2013-02" db="EMBL/GenBank/DDBJ databases">
        <title>The Genome Sequence of Enterococcus malodoratus ATCC_43197.</title>
        <authorList>
            <consortium name="The Broad Institute Genome Sequencing Platform"/>
            <consortium name="The Broad Institute Genome Sequencing Center for Infectious Disease"/>
            <person name="Earl A.M."/>
            <person name="Gilmore M.S."/>
            <person name="Lebreton F."/>
            <person name="Walker B."/>
            <person name="Young S.K."/>
            <person name="Zeng Q."/>
            <person name="Gargeya S."/>
            <person name="Fitzgerald M."/>
            <person name="Haas B."/>
            <person name="Abouelleil A."/>
            <person name="Alvarado L."/>
            <person name="Arachchi H.M."/>
            <person name="Berlin A.M."/>
            <person name="Chapman S.B."/>
            <person name="Dewar J."/>
            <person name="Goldberg J."/>
            <person name="Griggs A."/>
            <person name="Gujja S."/>
            <person name="Hansen M."/>
            <person name="Howarth C."/>
            <person name="Imamovic A."/>
            <person name="Larimer J."/>
            <person name="McCowan C."/>
            <person name="Murphy C."/>
            <person name="Neiman D."/>
            <person name="Pearson M."/>
            <person name="Priest M."/>
            <person name="Roberts A."/>
            <person name="Saif S."/>
            <person name="Shea T."/>
            <person name="Sisk P."/>
            <person name="Sykes S."/>
            <person name="Wortman J."/>
            <person name="Nusbaum C."/>
            <person name="Birren B."/>
        </authorList>
    </citation>
    <scope>NUCLEOTIDE SEQUENCE [LARGE SCALE GENOMIC DNA]</scope>
    <source>
        <strain evidence="2 4">ATCC 43197</strain>
    </source>
</reference>
<dbReference type="PATRIC" id="fig|1158601.3.peg.768"/>
<dbReference type="GO" id="GO:0003677">
    <property type="term" value="F:DNA binding"/>
    <property type="evidence" value="ECO:0007669"/>
    <property type="project" value="InterPro"/>
</dbReference>
<dbReference type="PROSITE" id="PS50943">
    <property type="entry name" value="HTH_CROC1"/>
    <property type="match status" value="1"/>
</dbReference>
<dbReference type="OrthoDB" id="2187800at2"/>
<dbReference type="SUPFAM" id="SSF47413">
    <property type="entry name" value="lambda repressor-like DNA-binding domains"/>
    <property type="match status" value="1"/>
</dbReference>
<dbReference type="CDD" id="cd00093">
    <property type="entry name" value="HTH_XRE"/>
    <property type="match status" value="1"/>
</dbReference>
<comment type="caution">
    <text evidence="2">The sequence shown here is derived from an EMBL/GenBank/DDBJ whole genome shotgun (WGS) entry which is preliminary data.</text>
</comment>
<protein>
    <recommendedName>
        <fullName evidence="1">HTH cro/C1-type domain-containing protein</fullName>
    </recommendedName>
</protein>
<dbReference type="EMBL" id="ASWA01000002">
    <property type="protein sequence ID" value="EOT69263.1"/>
    <property type="molecule type" value="Genomic_DNA"/>
</dbReference>
<dbReference type="Gene3D" id="1.10.260.40">
    <property type="entry name" value="lambda repressor-like DNA-binding domains"/>
    <property type="match status" value="1"/>
</dbReference>
<dbReference type="Pfam" id="PF13443">
    <property type="entry name" value="HTH_26"/>
    <property type="match status" value="1"/>
</dbReference>
<proteinExistence type="predicted"/>
<reference evidence="3 5" key="2">
    <citation type="submission" date="2013-03" db="EMBL/GenBank/DDBJ databases">
        <title>The Genome Sequence of Enterococcus malodoratus ATCC_43197 (PacBio/Illumina hybrid assembly).</title>
        <authorList>
            <consortium name="The Broad Institute Genomics Platform"/>
            <consortium name="The Broad Institute Genome Sequencing Center for Infectious Disease"/>
            <person name="Earl A."/>
            <person name="Russ C."/>
            <person name="Gilmore M."/>
            <person name="Surin D."/>
            <person name="Walker B."/>
            <person name="Young S."/>
            <person name="Zeng Q."/>
            <person name="Gargeya S."/>
            <person name="Fitzgerald M."/>
            <person name="Haas B."/>
            <person name="Abouelleil A."/>
            <person name="Allen A.W."/>
            <person name="Alvarado L."/>
            <person name="Arachchi H.M."/>
            <person name="Berlin A.M."/>
            <person name="Chapman S.B."/>
            <person name="Gainer-Dewar J."/>
            <person name="Goldberg J."/>
            <person name="Griggs A."/>
            <person name="Gujja S."/>
            <person name="Hansen M."/>
            <person name="Howarth C."/>
            <person name="Imamovic A."/>
            <person name="Ireland A."/>
            <person name="Larimer J."/>
            <person name="McCowan C."/>
            <person name="Murphy C."/>
            <person name="Pearson M."/>
            <person name="Poon T.W."/>
            <person name="Priest M."/>
            <person name="Roberts A."/>
            <person name="Saif S."/>
            <person name="Shea T."/>
            <person name="Sisk P."/>
            <person name="Sykes S."/>
            <person name="Wortman J."/>
            <person name="Nusbaum C."/>
            <person name="Birren B."/>
        </authorList>
    </citation>
    <scope>NUCLEOTIDE SEQUENCE [LARGE SCALE GENOMIC DNA]</scope>
    <source>
        <strain evidence="3 5">ATCC 43197</strain>
    </source>
</reference>
<dbReference type="eggNOG" id="ENOG50306T0">
    <property type="taxonomic scope" value="Bacteria"/>
</dbReference>
<dbReference type="AlphaFoldDB" id="R2RXW1"/>
<evidence type="ECO:0000313" key="2">
    <source>
        <dbReference type="EMBL" id="EOH80754.1"/>
    </source>
</evidence>
<name>R2RXW1_9ENTE</name>
<evidence type="ECO:0000313" key="5">
    <source>
        <dbReference type="Proteomes" id="UP000014148"/>
    </source>
</evidence>
<dbReference type="Proteomes" id="UP000013783">
    <property type="component" value="Unassembled WGS sequence"/>
</dbReference>
<dbReference type="EMBL" id="AJAK01000007">
    <property type="protein sequence ID" value="EOH80754.1"/>
    <property type="molecule type" value="Genomic_DNA"/>
</dbReference>
<evidence type="ECO:0000259" key="1">
    <source>
        <dbReference type="PROSITE" id="PS50943"/>
    </source>
</evidence>
<dbReference type="InterPro" id="IPR001387">
    <property type="entry name" value="Cro/C1-type_HTH"/>
</dbReference>
<dbReference type="RefSeq" id="WP_010739671.1">
    <property type="nucleotide sequence ID" value="NZ_KB946249.1"/>
</dbReference>
<gene>
    <name evidence="3" type="ORF">I585_00725</name>
    <name evidence="2" type="ORF">UAI_00794</name>
</gene>
<evidence type="ECO:0000313" key="4">
    <source>
        <dbReference type="Proteomes" id="UP000013783"/>
    </source>
</evidence>
<dbReference type="STRING" id="71451.RV07_GL001016"/>
<keyword evidence="5" id="KW-1185">Reference proteome</keyword>
<feature type="domain" description="HTH cro/C1-type" evidence="1">
    <location>
        <begin position="29"/>
        <end position="77"/>
    </location>
</feature>
<dbReference type="Proteomes" id="UP000014148">
    <property type="component" value="Unassembled WGS sequence"/>
</dbReference>